<proteinExistence type="predicted"/>
<organism evidence="1 2">
    <name type="scientific">Entomophthora muscae</name>
    <dbReference type="NCBI Taxonomy" id="34485"/>
    <lineage>
        <taxon>Eukaryota</taxon>
        <taxon>Fungi</taxon>
        <taxon>Fungi incertae sedis</taxon>
        <taxon>Zoopagomycota</taxon>
        <taxon>Entomophthoromycotina</taxon>
        <taxon>Entomophthoromycetes</taxon>
        <taxon>Entomophthorales</taxon>
        <taxon>Entomophthoraceae</taxon>
        <taxon>Entomophthora</taxon>
    </lineage>
</organism>
<dbReference type="Proteomes" id="UP001165960">
    <property type="component" value="Unassembled WGS sequence"/>
</dbReference>
<dbReference type="EMBL" id="QTSX02002161">
    <property type="protein sequence ID" value="KAJ9078138.1"/>
    <property type="molecule type" value="Genomic_DNA"/>
</dbReference>
<name>A0ACC2TUA5_9FUNG</name>
<accession>A0ACC2TUA5</accession>
<sequence length="139" mass="15695">MTNRITIPYIPTHQQVDTILRYHRDLVHTKSRNLYRFSGIQSQAAGPLVSGITQDGLFADKDHHKIGANLKMYKKDFLTQDHGRAARIIVSITPVRGMYTIPRSLPVWSEGRLGEEADIDVMNDISILILKTQESNPGL</sequence>
<comment type="caution">
    <text evidence="1">The sequence shown here is derived from an EMBL/GenBank/DDBJ whole genome shotgun (WGS) entry which is preliminary data.</text>
</comment>
<reference evidence="1" key="1">
    <citation type="submission" date="2022-04" db="EMBL/GenBank/DDBJ databases">
        <title>Genome of the entomopathogenic fungus Entomophthora muscae.</title>
        <authorList>
            <person name="Elya C."/>
            <person name="Lovett B.R."/>
            <person name="Lee E."/>
            <person name="Macias A.M."/>
            <person name="Hajek A.E."/>
            <person name="De Bivort B.L."/>
            <person name="Kasson M.T."/>
            <person name="De Fine Licht H.H."/>
            <person name="Stajich J.E."/>
        </authorList>
    </citation>
    <scope>NUCLEOTIDE SEQUENCE</scope>
    <source>
        <strain evidence="1">Berkeley</strain>
    </source>
</reference>
<protein>
    <submittedName>
        <fullName evidence="1">Uncharacterized protein</fullName>
    </submittedName>
</protein>
<keyword evidence="2" id="KW-1185">Reference proteome</keyword>
<gene>
    <name evidence="1" type="ORF">DSO57_1009835</name>
</gene>
<evidence type="ECO:0000313" key="1">
    <source>
        <dbReference type="EMBL" id="KAJ9078138.1"/>
    </source>
</evidence>
<evidence type="ECO:0000313" key="2">
    <source>
        <dbReference type="Proteomes" id="UP001165960"/>
    </source>
</evidence>